<reference evidence="6" key="1">
    <citation type="submission" date="2019-07" db="EMBL/GenBank/DDBJ databases">
        <title>Bacillus alkalisoli sp. nov. isolated from saline soil.</title>
        <authorList>
            <person name="Sun J.-Q."/>
            <person name="Xu L."/>
        </authorList>
    </citation>
    <scope>NUCLEOTIDE SEQUENCE [LARGE SCALE GENOMIC DNA]</scope>
    <source>
        <strain evidence="6">M4U3P1</strain>
    </source>
</reference>
<keyword evidence="2 4" id="KW-1005">Bacterial flagellum biogenesis</keyword>
<dbReference type="KEGG" id="psua:FLK61_37645"/>
<protein>
    <recommendedName>
        <fullName evidence="4">Flagellar assembly factor FliW</fullName>
    </recommendedName>
</protein>
<sequence>MLVHTKYTGEIDVNEQDVVTFKQGLPSFETETTFVLLPFGEATSPFFILQSTKTVELAFIVMNPFTFFPDYSVELSDQTIESLEIEKDEDVTLFVMLTLKDSWADSTANLRGPIIVNHVNRTARQIANPAYTTKHELPTPVKGEK</sequence>
<accession>A0A859FJ23</accession>
<dbReference type="GO" id="GO:0006417">
    <property type="term" value="P:regulation of translation"/>
    <property type="evidence" value="ECO:0007669"/>
    <property type="project" value="UniProtKB-KW"/>
</dbReference>
<dbReference type="Proteomes" id="UP000318138">
    <property type="component" value="Chromosome"/>
</dbReference>
<gene>
    <name evidence="4" type="primary">fliW</name>
    <name evidence="5" type="ORF">FLK61_37645</name>
</gene>
<dbReference type="SUPFAM" id="SSF141457">
    <property type="entry name" value="BH3618-like"/>
    <property type="match status" value="1"/>
</dbReference>
<proteinExistence type="inferred from homology"/>
<dbReference type="InterPro" id="IPR024046">
    <property type="entry name" value="Flagellar_assmbl_FliW_dom_sf"/>
</dbReference>
<keyword evidence="5" id="KW-0282">Flagellum</keyword>
<evidence type="ECO:0000256" key="3">
    <source>
        <dbReference type="ARBA" id="ARBA00022845"/>
    </source>
</evidence>
<evidence type="ECO:0000313" key="6">
    <source>
        <dbReference type="Proteomes" id="UP000318138"/>
    </source>
</evidence>
<name>A0A859FJ23_9BACI</name>
<organism evidence="5 6">
    <name type="scientific">Paenalkalicoccus suaedae</name>
    <dbReference type="NCBI Taxonomy" id="2592382"/>
    <lineage>
        <taxon>Bacteria</taxon>
        <taxon>Bacillati</taxon>
        <taxon>Bacillota</taxon>
        <taxon>Bacilli</taxon>
        <taxon>Bacillales</taxon>
        <taxon>Bacillaceae</taxon>
        <taxon>Paenalkalicoccus</taxon>
    </lineage>
</organism>
<keyword evidence="4" id="KW-0143">Chaperone</keyword>
<dbReference type="PANTHER" id="PTHR39190">
    <property type="entry name" value="FLAGELLAR ASSEMBLY FACTOR FLIW"/>
    <property type="match status" value="1"/>
</dbReference>
<dbReference type="GO" id="GO:0044780">
    <property type="term" value="P:bacterial-type flagellum assembly"/>
    <property type="evidence" value="ECO:0007669"/>
    <property type="project" value="UniProtKB-UniRule"/>
</dbReference>
<comment type="similarity">
    <text evidence="4">Belongs to the FliW family.</text>
</comment>
<dbReference type="NCBIfam" id="NF009793">
    <property type="entry name" value="PRK13285.1-1"/>
    <property type="match status" value="1"/>
</dbReference>
<keyword evidence="5" id="KW-0966">Cell projection</keyword>
<keyword evidence="6" id="KW-1185">Reference proteome</keyword>
<dbReference type="Gene3D" id="2.30.290.10">
    <property type="entry name" value="BH3618-like"/>
    <property type="match status" value="1"/>
</dbReference>
<dbReference type="EMBL" id="CP041372">
    <property type="protein sequence ID" value="QKS72355.1"/>
    <property type="molecule type" value="Genomic_DNA"/>
</dbReference>
<evidence type="ECO:0000313" key="5">
    <source>
        <dbReference type="EMBL" id="QKS72355.1"/>
    </source>
</evidence>
<dbReference type="Pfam" id="PF02623">
    <property type="entry name" value="FliW"/>
    <property type="match status" value="1"/>
</dbReference>
<comment type="subcellular location">
    <subcellularLocation>
        <location evidence="4">Cytoplasm</location>
    </subcellularLocation>
</comment>
<keyword evidence="1 4" id="KW-0963">Cytoplasm</keyword>
<dbReference type="AlphaFoldDB" id="A0A859FJ23"/>
<dbReference type="HAMAP" id="MF_01185">
    <property type="entry name" value="FliW"/>
    <property type="match status" value="1"/>
</dbReference>
<dbReference type="RefSeq" id="WP_176010335.1">
    <property type="nucleotide sequence ID" value="NZ_CP041372.2"/>
</dbReference>
<dbReference type="GO" id="GO:0005737">
    <property type="term" value="C:cytoplasm"/>
    <property type="evidence" value="ECO:0007669"/>
    <property type="project" value="UniProtKB-SubCell"/>
</dbReference>
<keyword evidence="5" id="KW-0969">Cilium</keyword>
<evidence type="ECO:0000256" key="2">
    <source>
        <dbReference type="ARBA" id="ARBA00022795"/>
    </source>
</evidence>
<dbReference type="InterPro" id="IPR003775">
    <property type="entry name" value="Flagellar_assembly_factor_FliW"/>
</dbReference>
<comment type="subunit">
    <text evidence="4">Interacts with translational regulator CsrA and flagellin(s).</text>
</comment>
<dbReference type="PANTHER" id="PTHR39190:SF1">
    <property type="entry name" value="FLAGELLAR ASSEMBLY FACTOR FLIW"/>
    <property type="match status" value="1"/>
</dbReference>
<evidence type="ECO:0000256" key="4">
    <source>
        <dbReference type="HAMAP-Rule" id="MF_01185"/>
    </source>
</evidence>
<evidence type="ECO:0000256" key="1">
    <source>
        <dbReference type="ARBA" id="ARBA00022490"/>
    </source>
</evidence>
<comment type="function">
    <text evidence="4">Acts as an anti-CsrA protein, binds CsrA and prevents it from repressing translation of its target genes, one of which is flagellin. Binds to flagellin and participates in the assembly of the flagellum.</text>
</comment>
<keyword evidence="3 4" id="KW-0810">Translation regulation</keyword>